<feature type="transmembrane region" description="Helical" evidence="6">
    <location>
        <begin position="78"/>
        <end position="98"/>
    </location>
</feature>
<dbReference type="EMBL" id="JAVRQU010000003">
    <property type="protein sequence ID" value="KAK5704890.1"/>
    <property type="molecule type" value="Genomic_DNA"/>
</dbReference>
<evidence type="ECO:0000256" key="5">
    <source>
        <dbReference type="ARBA" id="ARBA00023136"/>
    </source>
</evidence>
<feature type="transmembrane region" description="Helical" evidence="6">
    <location>
        <begin position="318"/>
        <end position="337"/>
    </location>
</feature>
<evidence type="ECO:0000256" key="2">
    <source>
        <dbReference type="ARBA" id="ARBA00022448"/>
    </source>
</evidence>
<keyword evidence="2" id="KW-0813">Transport</keyword>
<keyword evidence="5 6" id="KW-0472">Membrane</keyword>
<evidence type="ECO:0000256" key="6">
    <source>
        <dbReference type="SAM" id="Phobius"/>
    </source>
</evidence>
<gene>
    <name evidence="7" type="ORF">LTR97_002001</name>
</gene>
<accession>A0AAN8A514</accession>
<dbReference type="PIRSF" id="PIRSF006060">
    <property type="entry name" value="AA_transporter"/>
    <property type="match status" value="1"/>
</dbReference>
<evidence type="ECO:0000256" key="1">
    <source>
        <dbReference type="ARBA" id="ARBA00004141"/>
    </source>
</evidence>
<dbReference type="PANTHER" id="PTHR45649:SF5">
    <property type="entry name" value="GABA TRANSPORTER (EUROFUNG)-RELATED"/>
    <property type="match status" value="1"/>
</dbReference>
<feature type="transmembrane region" description="Helical" evidence="6">
    <location>
        <begin position="263"/>
        <end position="285"/>
    </location>
</feature>
<dbReference type="Proteomes" id="UP001310594">
    <property type="component" value="Unassembled WGS sequence"/>
</dbReference>
<organism evidence="7 8">
    <name type="scientific">Elasticomyces elasticus</name>
    <dbReference type="NCBI Taxonomy" id="574655"/>
    <lineage>
        <taxon>Eukaryota</taxon>
        <taxon>Fungi</taxon>
        <taxon>Dikarya</taxon>
        <taxon>Ascomycota</taxon>
        <taxon>Pezizomycotina</taxon>
        <taxon>Dothideomycetes</taxon>
        <taxon>Dothideomycetidae</taxon>
        <taxon>Mycosphaerellales</taxon>
        <taxon>Teratosphaeriaceae</taxon>
        <taxon>Elasticomyces</taxon>
    </lineage>
</organism>
<sequence length="360" mass="38425">MAAEGCYEMYDADKIGSSAVISAHPATPGPGASAPLIGKLDRYLKTIPTIAFSILLVCSWEATAGGFQAGLFNGGSAALVWGFAVAGPGTLMIVLSLAEMASITPSVGAQYRWTAIYCPSFLDKRFWSFLQGRSYAALRGGGSQINGLIILNYPNYIYQGWHTTLLAYAVILLPLLCNIFARWILKMIEIVGAILHFVFFVVLVVVLITLGGRNSARYVFTADSGGVSGWESPPVAWCIGLLSAVFPLTGDEVKNPEIRVPKALITSYCVNAVVAFGFMIVLLFFMGNPEETLGTATGWPIIQICYQAGRTLPAANTLMAIVIIPSIIGYFNSLASVSRLTWAFGALLPAPSSLEVSADV</sequence>
<dbReference type="GO" id="GO:0022857">
    <property type="term" value="F:transmembrane transporter activity"/>
    <property type="evidence" value="ECO:0007669"/>
    <property type="project" value="InterPro"/>
</dbReference>
<feature type="transmembrane region" description="Helical" evidence="6">
    <location>
        <begin position="190"/>
        <end position="210"/>
    </location>
</feature>
<protein>
    <submittedName>
        <fullName evidence="7">Uncharacterized protein</fullName>
    </submittedName>
</protein>
<feature type="transmembrane region" description="Helical" evidence="6">
    <location>
        <begin position="49"/>
        <end position="72"/>
    </location>
</feature>
<feature type="transmembrane region" description="Helical" evidence="6">
    <location>
        <begin position="165"/>
        <end position="184"/>
    </location>
</feature>
<dbReference type="InterPro" id="IPR002293">
    <property type="entry name" value="AA/rel_permease1"/>
</dbReference>
<reference evidence="7" key="1">
    <citation type="submission" date="2023-08" db="EMBL/GenBank/DDBJ databases">
        <title>Black Yeasts Isolated from many extreme environments.</title>
        <authorList>
            <person name="Coleine C."/>
            <person name="Stajich J.E."/>
            <person name="Selbmann L."/>
        </authorList>
    </citation>
    <scope>NUCLEOTIDE SEQUENCE</scope>
    <source>
        <strain evidence="7">CCFEE 5810</strain>
    </source>
</reference>
<evidence type="ECO:0000313" key="7">
    <source>
        <dbReference type="EMBL" id="KAK5704890.1"/>
    </source>
</evidence>
<dbReference type="Gene3D" id="1.20.1740.10">
    <property type="entry name" value="Amino acid/polyamine transporter I"/>
    <property type="match status" value="1"/>
</dbReference>
<dbReference type="Pfam" id="PF13520">
    <property type="entry name" value="AA_permease_2"/>
    <property type="match status" value="1"/>
</dbReference>
<keyword evidence="3 6" id="KW-0812">Transmembrane</keyword>
<comment type="caution">
    <text evidence="7">The sequence shown here is derived from an EMBL/GenBank/DDBJ whole genome shotgun (WGS) entry which is preliminary data.</text>
</comment>
<evidence type="ECO:0000313" key="8">
    <source>
        <dbReference type="Proteomes" id="UP001310594"/>
    </source>
</evidence>
<proteinExistence type="predicted"/>
<keyword evidence="4 6" id="KW-1133">Transmembrane helix</keyword>
<dbReference type="GO" id="GO:0016020">
    <property type="term" value="C:membrane"/>
    <property type="evidence" value="ECO:0007669"/>
    <property type="project" value="UniProtKB-SubCell"/>
</dbReference>
<dbReference type="AlphaFoldDB" id="A0AAN8A514"/>
<name>A0AAN8A514_9PEZI</name>
<dbReference type="PANTHER" id="PTHR45649">
    <property type="entry name" value="AMINO-ACID PERMEASE BAT1"/>
    <property type="match status" value="1"/>
</dbReference>
<evidence type="ECO:0000256" key="4">
    <source>
        <dbReference type="ARBA" id="ARBA00022989"/>
    </source>
</evidence>
<comment type="subcellular location">
    <subcellularLocation>
        <location evidence="1">Membrane</location>
        <topology evidence="1">Multi-pass membrane protein</topology>
    </subcellularLocation>
</comment>
<evidence type="ECO:0000256" key="3">
    <source>
        <dbReference type="ARBA" id="ARBA00022692"/>
    </source>
</evidence>